<dbReference type="Proteomes" id="UP000199673">
    <property type="component" value="Unassembled WGS sequence"/>
</dbReference>
<evidence type="ECO:0008006" key="4">
    <source>
        <dbReference type="Google" id="ProtNLM"/>
    </source>
</evidence>
<protein>
    <recommendedName>
        <fullName evidence="4">Lipoprotein</fullName>
    </recommendedName>
</protein>
<evidence type="ECO:0000313" key="2">
    <source>
        <dbReference type="EMBL" id="SFT68601.1"/>
    </source>
</evidence>
<evidence type="ECO:0000256" key="1">
    <source>
        <dbReference type="SAM" id="SignalP"/>
    </source>
</evidence>
<dbReference type="STRING" id="305507.SAMN04489724_1604"/>
<accession>A0A1I7A123</accession>
<keyword evidence="3" id="KW-1185">Reference proteome</keyword>
<reference evidence="3" key="1">
    <citation type="submission" date="2016-10" db="EMBL/GenBank/DDBJ databases">
        <authorList>
            <person name="Varghese N."/>
            <person name="Submissions S."/>
        </authorList>
    </citation>
    <scope>NUCLEOTIDE SEQUENCE [LARGE SCALE GENOMIC DNA]</scope>
    <source>
        <strain evidence="3">DSM 23445</strain>
    </source>
</reference>
<feature type="chain" id="PRO_5011505306" description="Lipoprotein" evidence="1">
    <location>
        <begin position="20"/>
        <end position="74"/>
    </location>
</feature>
<feature type="signal peptide" evidence="1">
    <location>
        <begin position="1"/>
        <end position="19"/>
    </location>
</feature>
<keyword evidence="1" id="KW-0732">Signal</keyword>
<organism evidence="2 3">
    <name type="scientific">Algoriphagus locisalis</name>
    <dbReference type="NCBI Taxonomy" id="305507"/>
    <lineage>
        <taxon>Bacteria</taxon>
        <taxon>Pseudomonadati</taxon>
        <taxon>Bacteroidota</taxon>
        <taxon>Cytophagia</taxon>
        <taxon>Cytophagales</taxon>
        <taxon>Cyclobacteriaceae</taxon>
        <taxon>Algoriphagus</taxon>
    </lineage>
</organism>
<name>A0A1I7A123_9BACT</name>
<sequence length="74" mass="7896">MKKLLFGMAFMGAMMCTCVGSFGQASVDPDPGEGGFQCKTESIRCNWYNAVVRLICHQNGDGISCNCGESTTCS</sequence>
<proteinExistence type="predicted"/>
<gene>
    <name evidence="2" type="ORF">SAMN04489724_1604</name>
</gene>
<dbReference type="EMBL" id="FPBF01000002">
    <property type="protein sequence ID" value="SFT68601.1"/>
    <property type="molecule type" value="Genomic_DNA"/>
</dbReference>
<dbReference type="AlphaFoldDB" id="A0A1I7A123"/>
<evidence type="ECO:0000313" key="3">
    <source>
        <dbReference type="Proteomes" id="UP000199673"/>
    </source>
</evidence>